<dbReference type="Proteomes" id="UP000499080">
    <property type="component" value="Unassembled WGS sequence"/>
</dbReference>
<dbReference type="Pfam" id="PF05380">
    <property type="entry name" value="Peptidase_A17"/>
    <property type="match status" value="1"/>
</dbReference>
<evidence type="ECO:0008006" key="3">
    <source>
        <dbReference type="Google" id="ProtNLM"/>
    </source>
</evidence>
<protein>
    <recommendedName>
        <fullName evidence="3">Reverse transcriptase/retrotransposon-derived protein RNase H-like domain-containing protein</fullName>
    </recommendedName>
</protein>
<reference evidence="1 2" key="1">
    <citation type="journal article" date="2019" name="Sci. Rep.">
        <title>Orb-weaving spider Araneus ventricosus genome elucidates the spidroin gene catalogue.</title>
        <authorList>
            <person name="Kono N."/>
            <person name="Nakamura H."/>
            <person name="Ohtoshi R."/>
            <person name="Moran D.A.P."/>
            <person name="Shinohara A."/>
            <person name="Yoshida Y."/>
            <person name="Fujiwara M."/>
            <person name="Mori M."/>
            <person name="Tomita M."/>
            <person name="Arakawa K."/>
        </authorList>
    </citation>
    <scope>NUCLEOTIDE SEQUENCE [LARGE SCALE GENOMIC DNA]</scope>
</reference>
<organism evidence="1 2">
    <name type="scientific">Araneus ventricosus</name>
    <name type="common">Orbweaver spider</name>
    <name type="synonym">Epeira ventricosa</name>
    <dbReference type="NCBI Taxonomy" id="182803"/>
    <lineage>
        <taxon>Eukaryota</taxon>
        <taxon>Metazoa</taxon>
        <taxon>Ecdysozoa</taxon>
        <taxon>Arthropoda</taxon>
        <taxon>Chelicerata</taxon>
        <taxon>Arachnida</taxon>
        <taxon>Araneae</taxon>
        <taxon>Araneomorphae</taxon>
        <taxon>Entelegynae</taxon>
        <taxon>Araneoidea</taxon>
        <taxon>Araneidae</taxon>
        <taxon>Araneus</taxon>
    </lineage>
</organism>
<evidence type="ECO:0000313" key="1">
    <source>
        <dbReference type="EMBL" id="GBN59833.1"/>
    </source>
</evidence>
<sequence length="189" mass="21873">MPKLLLQECWKLKLSWDTDLSSWMVKKFVKWKEQLKFLNDISIPRCLDKNKGDRNITLHVFCDASEKAYAACIFLRSEGDDSTDCQLIQARARVTPLKSISVSRLELLACNIGARLCQSVKESLGMEEVATRYWSHSSNALYWIKKNENWATFVFNRVKEIRHLSDPDDWNHIFGQLNPADLPSRGCSF</sequence>
<dbReference type="PANTHER" id="PTHR47331">
    <property type="entry name" value="PHD-TYPE DOMAIN-CONTAINING PROTEIN"/>
    <property type="match status" value="1"/>
</dbReference>
<feature type="non-terminal residue" evidence="1">
    <location>
        <position position="189"/>
    </location>
</feature>
<accession>A0A4Y2Q9U6</accession>
<dbReference type="OrthoDB" id="6436262at2759"/>
<evidence type="ECO:0000313" key="2">
    <source>
        <dbReference type="Proteomes" id="UP000499080"/>
    </source>
</evidence>
<keyword evidence="2" id="KW-1185">Reference proteome</keyword>
<gene>
    <name evidence="1" type="ORF">AVEN_58701_1</name>
</gene>
<proteinExistence type="predicted"/>
<name>A0A4Y2Q9U6_ARAVE</name>
<comment type="caution">
    <text evidence="1">The sequence shown here is derived from an EMBL/GenBank/DDBJ whole genome shotgun (WGS) entry which is preliminary data.</text>
</comment>
<dbReference type="EMBL" id="BGPR01297946">
    <property type="protein sequence ID" value="GBN59833.1"/>
    <property type="molecule type" value="Genomic_DNA"/>
</dbReference>
<dbReference type="InterPro" id="IPR008042">
    <property type="entry name" value="Retrotrans_Pao"/>
</dbReference>
<dbReference type="AlphaFoldDB" id="A0A4Y2Q9U6"/>